<feature type="coiled-coil region" evidence="1">
    <location>
        <begin position="467"/>
        <end position="515"/>
    </location>
</feature>
<dbReference type="Proteomes" id="UP001206925">
    <property type="component" value="Unassembled WGS sequence"/>
</dbReference>
<reference evidence="3" key="1">
    <citation type="submission" date="2022-06" db="EMBL/GenBank/DDBJ databases">
        <title>Uncovering the hologenomic basis of an extraordinary plant invasion.</title>
        <authorList>
            <person name="Bieker V.C."/>
            <person name="Martin M.D."/>
            <person name="Gilbert T."/>
            <person name="Hodgins K."/>
            <person name="Battlay P."/>
            <person name="Petersen B."/>
            <person name="Wilson J."/>
        </authorList>
    </citation>
    <scope>NUCLEOTIDE SEQUENCE</scope>
    <source>
        <strain evidence="3">AA19_3_7</strain>
        <tissue evidence="3">Leaf</tissue>
    </source>
</reference>
<dbReference type="EMBL" id="JAMZMK010000116">
    <property type="protein sequence ID" value="KAI7757458.1"/>
    <property type="molecule type" value="Genomic_DNA"/>
</dbReference>
<gene>
    <name evidence="3" type="ORF">M8C21_003190</name>
</gene>
<feature type="coiled-coil region" evidence="1">
    <location>
        <begin position="41"/>
        <end position="120"/>
    </location>
</feature>
<protein>
    <submittedName>
        <fullName evidence="3">Uncharacterized protein</fullName>
    </submittedName>
</protein>
<keyword evidence="4" id="KW-1185">Reference proteome</keyword>
<feature type="region of interest" description="Disordered" evidence="2">
    <location>
        <begin position="392"/>
        <end position="421"/>
    </location>
</feature>
<keyword evidence="1" id="KW-0175">Coiled coil</keyword>
<evidence type="ECO:0000256" key="2">
    <source>
        <dbReference type="SAM" id="MobiDB-lite"/>
    </source>
</evidence>
<comment type="caution">
    <text evidence="3">The sequence shown here is derived from an EMBL/GenBank/DDBJ whole genome shotgun (WGS) entry which is preliminary data.</text>
</comment>
<dbReference type="PANTHER" id="PTHR35712">
    <property type="entry name" value="MYOSIN HEAVY CHAIN-LIKE PROTEIN"/>
    <property type="match status" value="1"/>
</dbReference>
<dbReference type="PANTHER" id="PTHR35712:SF1">
    <property type="entry name" value="MYOSIN HEAVY CHAIN-LIKE PROTEIN"/>
    <property type="match status" value="1"/>
</dbReference>
<sequence>KGHRYGTAWWGQTSSEQQTNPSFLLPCHPPACLLSQESVTMDEKFDDRAALLSRIELLERERDELRNDIEHICMQHAEPNYGAVATRMQAQRTAGLEQEIDNLKKRLTACLRENVNLQEELSESYRIKNQLADLHAAELSKSLEAEKQIKFFQSSVAAAFSERDNAIMEAELAKEKEEHASQQFGILQQKIEELNSVVLEEKKRSTTLQTDLEKHEKENELFKQVIAKFYDIRRHSLNEYEDANWEDKCTSLLNDSDDMWTFTGSGETQTTKYITALEEEVEALRKSVANLQSRLQMGLEIEKHLKRMVHDLKNTKMCLEEKMKRDISGLHSFHSQHRLEIVNLLEEESSYFKSVVDEIKENMRQICITEEPNGLSPQREMILQENDCRDVHISPDEASDTTAKENVSELPNTSSSGAGDGSEALVLMLKDKDNISDLQKAISSGTGDISEAFAQALQEKVAALLLLSQQEERYMLENNVNAALQNKLEELQRNLIQVTNEKVVALMELAQLKQENRLLHEKLNDGGKQGKLITASEEKNTFQDKDGRLKGLLKKTYLSQWINPLASHEYVQNITKKSSSSTMDFARMKIEYTALKESLESMEHLISSIRRLRLSLVKVKESVTAEDTVTVASGKSEIIENVVTEAKLLKTALGSTLPVSWSAEVDDGVSNAEKVDSVSAAGFEMVELLILASHLLKNSIS</sequence>
<dbReference type="AlphaFoldDB" id="A0AAD5DBC2"/>
<name>A0AAD5DBC2_AMBAR</name>
<feature type="coiled-coil region" evidence="1">
    <location>
        <begin position="158"/>
        <end position="218"/>
    </location>
</feature>
<feature type="compositionally biased region" description="Polar residues" evidence="2">
    <location>
        <begin position="408"/>
        <end position="417"/>
    </location>
</feature>
<evidence type="ECO:0000313" key="4">
    <source>
        <dbReference type="Proteomes" id="UP001206925"/>
    </source>
</evidence>
<evidence type="ECO:0000256" key="1">
    <source>
        <dbReference type="SAM" id="Coils"/>
    </source>
</evidence>
<organism evidence="3 4">
    <name type="scientific">Ambrosia artemisiifolia</name>
    <name type="common">Common ragweed</name>
    <dbReference type="NCBI Taxonomy" id="4212"/>
    <lineage>
        <taxon>Eukaryota</taxon>
        <taxon>Viridiplantae</taxon>
        <taxon>Streptophyta</taxon>
        <taxon>Embryophyta</taxon>
        <taxon>Tracheophyta</taxon>
        <taxon>Spermatophyta</taxon>
        <taxon>Magnoliopsida</taxon>
        <taxon>eudicotyledons</taxon>
        <taxon>Gunneridae</taxon>
        <taxon>Pentapetalae</taxon>
        <taxon>asterids</taxon>
        <taxon>campanulids</taxon>
        <taxon>Asterales</taxon>
        <taxon>Asteraceae</taxon>
        <taxon>Asteroideae</taxon>
        <taxon>Heliantheae alliance</taxon>
        <taxon>Heliantheae</taxon>
        <taxon>Ambrosia</taxon>
    </lineage>
</organism>
<accession>A0AAD5DBC2</accession>
<proteinExistence type="predicted"/>
<feature type="non-terminal residue" evidence="3">
    <location>
        <position position="1"/>
    </location>
</feature>
<evidence type="ECO:0000313" key="3">
    <source>
        <dbReference type="EMBL" id="KAI7757458.1"/>
    </source>
</evidence>